<dbReference type="AlphaFoldDB" id="A0A564ZBG4"/>
<feature type="region of interest" description="Disordered" evidence="1">
    <location>
        <begin position="90"/>
        <end position="119"/>
    </location>
</feature>
<organism evidence="2 3">
    <name type="scientific">Hymenolepis diminuta</name>
    <name type="common">Rat tapeworm</name>
    <dbReference type="NCBI Taxonomy" id="6216"/>
    <lineage>
        <taxon>Eukaryota</taxon>
        <taxon>Metazoa</taxon>
        <taxon>Spiralia</taxon>
        <taxon>Lophotrochozoa</taxon>
        <taxon>Platyhelminthes</taxon>
        <taxon>Cestoda</taxon>
        <taxon>Eucestoda</taxon>
        <taxon>Cyclophyllidea</taxon>
        <taxon>Hymenolepididae</taxon>
        <taxon>Hymenolepis</taxon>
    </lineage>
</organism>
<sequence length="149" mass="17120">SLDFLQNSTQSPVISVAPVVFPTATLVQAFYDGMKLHPPARGCVKVTNLTHSMESSMPKVVPALLVTKSIVLNFDAERRLMLLPKSSFQAENRSNEGLSRHMGPPHWNLETPKAQRNHHPERYFRRSRTRRKLFKWNPTLKRMDRQLSS</sequence>
<feature type="non-terminal residue" evidence="2">
    <location>
        <position position="1"/>
    </location>
</feature>
<dbReference type="Proteomes" id="UP000321570">
    <property type="component" value="Unassembled WGS sequence"/>
</dbReference>
<proteinExistence type="predicted"/>
<gene>
    <name evidence="2" type="ORF">WMSIL1_LOCUS14494</name>
</gene>
<protein>
    <submittedName>
        <fullName evidence="2">Uncharacterized protein</fullName>
    </submittedName>
</protein>
<evidence type="ECO:0000256" key="1">
    <source>
        <dbReference type="SAM" id="MobiDB-lite"/>
    </source>
</evidence>
<keyword evidence="3" id="KW-1185">Reference proteome</keyword>
<evidence type="ECO:0000313" key="3">
    <source>
        <dbReference type="Proteomes" id="UP000321570"/>
    </source>
</evidence>
<name>A0A564ZBG4_HYMDI</name>
<dbReference type="EMBL" id="CABIJS010000708">
    <property type="protein sequence ID" value="VUZ56722.1"/>
    <property type="molecule type" value="Genomic_DNA"/>
</dbReference>
<reference evidence="2 3" key="1">
    <citation type="submission" date="2019-07" db="EMBL/GenBank/DDBJ databases">
        <authorList>
            <person name="Jastrzebski P J."/>
            <person name="Paukszto L."/>
            <person name="Jastrzebski P J."/>
        </authorList>
    </citation>
    <scope>NUCLEOTIDE SEQUENCE [LARGE SCALE GENOMIC DNA]</scope>
    <source>
        <strain evidence="2 3">WMS-il1</strain>
    </source>
</reference>
<evidence type="ECO:0000313" key="2">
    <source>
        <dbReference type="EMBL" id="VUZ56722.1"/>
    </source>
</evidence>
<accession>A0A564ZBG4</accession>